<dbReference type="RefSeq" id="WP_063742954.1">
    <property type="nucleotide sequence ID" value="NZ_CP059075.1"/>
</dbReference>
<evidence type="ECO:0000256" key="3">
    <source>
        <dbReference type="ARBA" id="ARBA00022729"/>
    </source>
</evidence>
<dbReference type="PANTHER" id="PTHR21016">
    <property type="entry name" value="BETA-AMYLOID BINDING PROTEIN-RELATED"/>
    <property type="match status" value="1"/>
</dbReference>
<keyword evidence="6" id="KW-0325">Glycoprotein</keyword>
<evidence type="ECO:0000313" key="10">
    <source>
        <dbReference type="Proteomes" id="UP000596329"/>
    </source>
</evidence>
<evidence type="ECO:0000256" key="4">
    <source>
        <dbReference type="ARBA" id="ARBA00022989"/>
    </source>
</evidence>
<keyword evidence="2 7" id="KW-0812">Transmembrane</keyword>
<feature type="domain" description="TM2" evidence="8">
    <location>
        <begin position="44"/>
        <end position="93"/>
    </location>
</feature>
<feature type="transmembrane region" description="Helical" evidence="7">
    <location>
        <begin position="48"/>
        <end position="67"/>
    </location>
</feature>
<dbReference type="GO" id="GO:0016020">
    <property type="term" value="C:membrane"/>
    <property type="evidence" value="ECO:0007669"/>
    <property type="project" value="UniProtKB-SubCell"/>
</dbReference>
<evidence type="ECO:0000256" key="2">
    <source>
        <dbReference type="ARBA" id="ARBA00022692"/>
    </source>
</evidence>
<dbReference type="InterPro" id="IPR050932">
    <property type="entry name" value="TM2D1-3-like"/>
</dbReference>
<sequence>MKQENEKYCTECGALINIKAEICPKCGVRQQIYSTSISADITEQRNKWITCLLLCWFLGVFGVHRFYTGHTALGVFQLLTLGGCGVWTLIDFIIIVSGSFKDAQGNPIKNV</sequence>
<evidence type="ECO:0000259" key="8">
    <source>
        <dbReference type="Pfam" id="PF05154"/>
    </source>
</evidence>
<feature type="transmembrane region" description="Helical" evidence="7">
    <location>
        <begin position="73"/>
        <end position="96"/>
    </location>
</feature>
<dbReference type="Pfam" id="PF05154">
    <property type="entry name" value="TM2"/>
    <property type="match status" value="1"/>
</dbReference>
<evidence type="ECO:0000313" key="9">
    <source>
        <dbReference type="EMBL" id="QRE03682.1"/>
    </source>
</evidence>
<accession>A0A8G2L8Y6</accession>
<proteinExistence type="predicted"/>
<dbReference type="InterPro" id="IPR007829">
    <property type="entry name" value="TM2"/>
</dbReference>
<keyword evidence="3" id="KW-0732">Signal</keyword>
<evidence type="ECO:0000256" key="5">
    <source>
        <dbReference type="ARBA" id="ARBA00023136"/>
    </source>
</evidence>
<keyword evidence="4 7" id="KW-1133">Transmembrane helix</keyword>
<dbReference type="Proteomes" id="UP000596329">
    <property type="component" value="Chromosome"/>
</dbReference>
<keyword evidence="5 7" id="KW-0472">Membrane</keyword>
<evidence type="ECO:0000256" key="7">
    <source>
        <dbReference type="SAM" id="Phobius"/>
    </source>
</evidence>
<name>A0A8G2L8Y6_FLAPS</name>
<comment type="subcellular location">
    <subcellularLocation>
        <location evidence="1">Membrane</location>
        <topology evidence="1">Multi-pass membrane protein</topology>
    </subcellularLocation>
</comment>
<dbReference type="PANTHER" id="PTHR21016:SF7">
    <property type="entry name" value="TM2 DOMAIN-CONTAINING PROTEIN 3"/>
    <property type="match status" value="1"/>
</dbReference>
<evidence type="ECO:0000256" key="1">
    <source>
        <dbReference type="ARBA" id="ARBA00004141"/>
    </source>
</evidence>
<dbReference type="AlphaFoldDB" id="A0A8G2L8Y6"/>
<dbReference type="EMBL" id="CP059075">
    <property type="protein sequence ID" value="QRE03682.1"/>
    <property type="molecule type" value="Genomic_DNA"/>
</dbReference>
<reference evidence="9 10" key="1">
    <citation type="submission" date="2020-07" db="EMBL/GenBank/DDBJ databases">
        <title>Genomic characterization of Flavobacterium psychrophilum strains.</title>
        <authorList>
            <person name="Castillo D."/>
            <person name="Jorgensen J."/>
            <person name="Middelboe M."/>
        </authorList>
    </citation>
    <scope>NUCLEOTIDE SEQUENCE [LARGE SCALE GENOMIC DNA]</scope>
    <source>
        <strain evidence="9 10">FPS-R7</strain>
    </source>
</reference>
<protein>
    <submittedName>
        <fullName evidence="9">NINE protein</fullName>
    </submittedName>
</protein>
<gene>
    <name evidence="9" type="ORF">H0H26_12480</name>
</gene>
<organism evidence="9 10">
    <name type="scientific">Flavobacterium psychrophilum</name>
    <dbReference type="NCBI Taxonomy" id="96345"/>
    <lineage>
        <taxon>Bacteria</taxon>
        <taxon>Pseudomonadati</taxon>
        <taxon>Bacteroidota</taxon>
        <taxon>Flavobacteriia</taxon>
        <taxon>Flavobacteriales</taxon>
        <taxon>Flavobacteriaceae</taxon>
        <taxon>Flavobacterium</taxon>
    </lineage>
</organism>
<evidence type="ECO:0000256" key="6">
    <source>
        <dbReference type="ARBA" id="ARBA00023180"/>
    </source>
</evidence>